<keyword evidence="1" id="KW-0378">Hydrolase</keyword>
<dbReference type="CDD" id="cd24053">
    <property type="entry name" value="ASKHA_NBD_EcPPX-GppA-like"/>
    <property type="match status" value="1"/>
</dbReference>
<dbReference type="PANTHER" id="PTHR30005:SF14">
    <property type="entry name" value="EXOPOLYPHOSPHATASE"/>
    <property type="match status" value="1"/>
</dbReference>
<evidence type="ECO:0000313" key="4">
    <source>
        <dbReference type="EMBL" id="MFD2310158.1"/>
    </source>
</evidence>
<dbReference type="Pfam" id="PF02541">
    <property type="entry name" value="Ppx-GppA"/>
    <property type="match status" value="1"/>
</dbReference>
<evidence type="ECO:0000259" key="3">
    <source>
        <dbReference type="Pfam" id="PF21447"/>
    </source>
</evidence>
<dbReference type="Gene3D" id="1.10.3210.10">
    <property type="entry name" value="Hypothetical protein af1432"/>
    <property type="match status" value="1"/>
</dbReference>
<evidence type="ECO:0000313" key="5">
    <source>
        <dbReference type="Proteomes" id="UP001597425"/>
    </source>
</evidence>
<reference evidence="5" key="1">
    <citation type="journal article" date="2019" name="Int. J. Syst. Evol. Microbiol.">
        <title>The Global Catalogue of Microorganisms (GCM) 10K type strain sequencing project: providing services to taxonomists for standard genome sequencing and annotation.</title>
        <authorList>
            <consortium name="The Broad Institute Genomics Platform"/>
            <consortium name="The Broad Institute Genome Sequencing Center for Infectious Disease"/>
            <person name="Wu L."/>
            <person name="Ma J."/>
        </authorList>
    </citation>
    <scope>NUCLEOTIDE SEQUENCE [LARGE SCALE GENOMIC DNA]</scope>
    <source>
        <strain evidence="5">KCTC 12848</strain>
    </source>
</reference>
<comment type="caution">
    <text evidence="4">The sequence shown here is derived from an EMBL/GenBank/DDBJ whole genome shotgun (WGS) entry which is preliminary data.</text>
</comment>
<evidence type="ECO:0000259" key="2">
    <source>
        <dbReference type="Pfam" id="PF02541"/>
    </source>
</evidence>
<protein>
    <submittedName>
        <fullName evidence="4">Ppx/GppA family phosphatase</fullName>
    </submittedName>
</protein>
<dbReference type="Proteomes" id="UP001597425">
    <property type="component" value="Unassembled WGS sequence"/>
</dbReference>
<evidence type="ECO:0000256" key="1">
    <source>
        <dbReference type="ARBA" id="ARBA00022801"/>
    </source>
</evidence>
<dbReference type="RefSeq" id="WP_265721433.1">
    <property type="nucleotide sequence ID" value="NZ_JAPIVK010000011.1"/>
</dbReference>
<dbReference type="EMBL" id="JBHUJD010000007">
    <property type="protein sequence ID" value="MFD2310158.1"/>
    <property type="molecule type" value="Genomic_DNA"/>
</dbReference>
<feature type="domain" description="Ppx/GppA phosphatase C-terminal" evidence="3">
    <location>
        <begin position="313"/>
        <end position="478"/>
    </location>
</feature>
<dbReference type="Gene3D" id="3.30.420.150">
    <property type="entry name" value="Exopolyphosphatase. Domain 2"/>
    <property type="match status" value="1"/>
</dbReference>
<name>A0ABW5ECZ2_9GAMM</name>
<dbReference type="PIRSF" id="PIRSF001267">
    <property type="entry name" value="Pyrophosphatase_GppA_Ppx"/>
    <property type="match status" value="1"/>
</dbReference>
<dbReference type="Gene3D" id="3.30.420.40">
    <property type="match status" value="1"/>
</dbReference>
<dbReference type="InterPro" id="IPR030673">
    <property type="entry name" value="PyroPPase_GppA_Ppx"/>
</dbReference>
<dbReference type="InterPro" id="IPR043129">
    <property type="entry name" value="ATPase_NBD"/>
</dbReference>
<accession>A0ABW5ECZ2</accession>
<dbReference type="SUPFAM" id="SSF109604">
    <property type="entry name" value="HD-domain/PDEase-like"/>
    <property type="match status" value="1"/>
</dbReference>
<organism evidence="4 5">
    <name type="scientific">Microbulbifer halophilus</name>
    <dbReference type="NCBI Taxonomy" id="453963"/>
    <lineage>
        <taxon>Bacteria</taxon>
        <taxon>Pseudomonadati</taxon>
        <taxon>Pseudomonadota</taxon>
        <taxon>Gammaproteobacteria</taxon>
        <taxon>Cellvibrionales</taxon>
        <taxon>Microbulbiferaceae</taxon>
        <taxon>Microbulbifer</taxon>
    </lineage>
</organism>
<dbReference type="InterPro" id="IPR003695">
    <property type="entry name" value="Ppx_GppA_N"/>
</dbReference>
<keyword evidence="5" id="KW-1185">Reference proteome</keyword>
<dbReference type="Pfam" id="PF21447">
    <property type="entry name" value="Ppx-GppA_III"/>
    <property type="match status" value="1"/>
</dbReference>
<proteinExistence type="predicted"/>
<dbReference type="InterPro" id="IPR050273">
    <property type="entry name" value="GppA/Ppx_hydrolase"/>
</dbReference>
<dbReference type="SUPFAM" id="SSF53067">
    <property type="entry name" value="Actin-like ATPase domain"/>
    <property type="match status" value="2"/>
</dbReference>
<dbReference type="InterPro" id="IPR048950">
    <property type="entry name" value="Ppx_GppA_C"/>
</dbReference>
<sequence>MERDTERYAALDLGSNSFHLLLAEFRDQRMVRLHTDRAMVRLAEGLDEKRNLDPAVAERALAAMRRFQPVLAELPTDHIRVVGTNTLRAARADGFLETAESILGAPIEIISGIEEARLIYTGVLAAADGPPRLRCTVDIGGGSTELVRGREVPQQLQSLYMGCVSYHRRFFADGVIAGKNGGKKKSGNNFNRACRAARAELQGLQHLADSAEVVGASGTVKSVARVLNGGDLEPIHRTDIDELAERVAATATIDDLDLPNLDEARRPIFAAGLAILHGIFSELRIEEMQVSPYAIREGIVHDLAGRLHGGDRRADTVANMMQRGQIDMDQARRVGDTAQDLLLQLCPDCSSEQLQRLRWAARLHEFGLALSHSSFRKLGAYMIEQADMAGFARAEQEHLAHLVRNQRGRLKPPREHYGFHPNPALTLCLRLACIVHRDHTDRSTRGLQLGGDKNHYRLRAEQAWLDQHPAIEDLLYQEVERWRNEPVPLELEAV</sequence>
<gene>
    <name evidence="4" type="ORF">ACFSKX_06975</name>
</gene>
<feature type="domain" description="Ppx/GppA phosphatase N-terminal" evidence="2">
    <location>
        <begin position="24"/>
        <end position="304"/>
    </location>
</feature>
<dbReference type="PANTHER" id="PTHR30005">
    <property type="entry name" value="EXOPOLYPHOSPHATASE"/>
    <property type="match status" value="1"/>
</dbReference>